<keyword evidence="5" id="KW-0548">Nucleotidyltransferase</keyword>
<dbReference type="EC" id="2.7.7.65" evidence="1"/>
<organism evidence="5 6">
    <name type="scientific">Candidatus Endoriftia persephonae</name>
    <dbReference type="NCBI Taxonomy" id="393765"/>
    <lineage>
        <taxon>Bacteria</taxon>
        <taxon>Pseudomonadati</taxon>
        <taxon>Pseudomonadota</taxon>
        <taxon>Gammaproteobacteria</taxon>
        <taxon>Chromatiales</taxon>
        <taxon>Sedimenticolaceae</taxon>
        <taxon>Candidatus Endoriftia</taxon>
    </lineage>
</organism>
<dbReference type="SUPFAM" id="SSF55785">
    <property type="entry name" value="PYP-like sensor domain (PAS domain)"/>
    <property type="match status" value="1"/>
</dbReference>
<dbReference type="InterPro" id="IPR043128">
    <property type="entry name" value="Rev_trsase/Diguanyl_cyclase"/>
</dbReference>
<dbReference type="GO" id="GO:0052621">
    <property type="term" value="F:diguanylate cyclase activity"/>
    <property type="evidence" value="ECO:0007669"/>
    <property type="project" value="UniProtKB-EC"/>
</dbReference>
<dbReference type="GO" id="GO:0043709">
    <property type="term" value="P:cell adhesion involved in single-species biofilm formation"/>
    <property type="evidence" value="ECO:0007669"/>
    <property type="project" value="TreeGrafter"/>
</dbReference>
<dbReference type="PANTHER" id="PTHR45138:SF9">
    <property type="entry name" value="DIGUANYLATE CYCLASE DGCM-RELATED"/>
    <property type="match status" value="1"/>
</dbReference>
<protein>
    <recommendedName>
        <fullName evidence="1">diguanylate cyclase</fullName>
        <ecNumber evidence="1">2.7.7.65</ecNumber>
    </recommendedName>
</protein>
<feature type="domain" description="PAS" evidence="3">
    <location>
        <begin position="12"/>
        <end position="60"/>
    </location>
</feature>
<reference evidence="5" key="1">
    <citation type="journal article" date="2022" name="Mol. Ecol. Resour.">
        <title>The complete and closed genome of the facultative generalist Candidatus Endoriftia persephone from deep-sea hydrothermal vents.</title>
        <authorList>
            <person name="de Oliveira A.L."/>
            <person name="Srivastava A."/>
            <person name="Espada-Hinojosa S."/>
            <person name="Bright M."/>
        </authorList>
    </citation>
    <scope>NUCLEOTIDE SEQUENCE</scope>
    <source>
        <strain evidence="5">Tica-EPR-9o50.N</strain>
    </source>
</reference>
<gene>
    <name evidence="5" type="ORF">L0Y14_15900</name>
</gene>
<evidence type="ECO:0000313" key="6">
    <source>
        <dbReference type="Proteomes" id="UP001056649"/>
    </source>
</evidence>
<sequence>MSDLINFSKAFFEACPTGMLAFDQDSRICWLNPALEQMLHLDSAELIGKDKQTLPEGLHPLFDESDMLHISINGDGDGERWFRREIREINDSEPGPLRIHYYQDISNQISTQLERDVLKSQVEELTITDELTGLSNRKATLQALGVQVTRSRRYGNPLTLGIVEINIPNTPEEPVPEALILTFAHYLRDRLRWADTIGRYQSNLFMLVLPETSLADAGVLLEKIVQECHEGALSLPDKTPLPLIRYGLAHWEKGFDPQRLIDSAQQQLEETTS</sequence>
<dbReference type="Gene3D" id="3.30.450.20">
    <property type="entry name" value="PAS domain"/>
    <property type="match status" value="1"/>
</dbReference>
<dbReference type="Pfam" id="PF00990">
    <property type="entry name" value="GGDEF"/>
    <property type="match status" value="1"/>
</dbReference>
<evidence type="ECO:0000256" key="2">
    <source>
        <dbReference type="ARBA" id="ARBA00034247"/>
    </source>
</evidence>
<dbReference type="EMBL" id="CP090569">
    <property type="protein sequence ID" value="USF87580.1"/>
    <property type="molecule type" value="Genomic_DNA"/>
</dbReference>
<dbReference type="PANTHER" id="PTHR45138">
    <property type="entry name" value="REGULATORY COMPONENTS OF SENSORY TRANSDUCTION SYSTEM"/>
    <property type="match status" value="1"/>
</dbReference>
<keyword evidence="6" id="KW-1185">Reference proteome</keyword>
<dbReference type="InterPro" id="IPR029787">
    <property type="entry name" value="Nucleotide_cyclase"/>
</dbReference>
<evidence type="ECO:0000256" key="1">
    <source>
        <dbReference type="ARBA" id="ARBA00012528"/>
    </source>
</evidence>
<dbReference type="InterPro" id="IPR035965">
    <property type="entry name" value="PAS-like_dom_sf"/>
</dbReference>
<dbReference type="InterPro" id="IPR050469">
    <property type="entry name" value="Diguanylate_Cyclase"/>
</dbReference>
<dbReference type="GO" id="GO:0005886">
    <property type="term" value="C:plasma membrane"/>
    <property type="evidence" value="ECO:0007669"/>
    <property type="project" value="TreeGrafter"/>
</dbReference>
<dbReference type="AlphaFoldDB" id="A0A9J6ZXW7"/>
<dbReference type="PROSITE" id="PS50887">
    <property type="entry name" value="GGDEF"/>
    <property type="match status" value="1"/>
</dbReference>
<dbReference type="KEGG" id="eps:L0Y14_15900"/>
<dbReference type="RefSeq" id="WP_006475448.1">
    <property type="nucleotide sequence ID" value="NZ_CP090569.1"/>
</dbReference>
<evidence type="ECO:0000259" key="4">
    <source>
        <dbReference type="PROSITE" id="PS50887"/>
    </source>
</evidence>
<dbReference type="Pfam" id="PF13188">
    <property type="entry name" value="PAS_8"/>
    <property type="match status" value="1"/>
</dbReference>
<dbReference type="Proteomes" id="UP001056649">
    <property type="component" value="Chromosome"/>
</dbReference>
<comment type="catalytic activity">
    <reaction evidence="2">
        <text>2 GTP = 3',3'-c-di-GMP + 2 diphosphate</text>
        <dbReference type="Rhea" id="RHEA:24898"/>
        <dbReference type="ChEBI" id="CHEBI:33019"/>
        <dbReference type="ChEBI" id="CHEBI:37565"/>
        <dbReference type="ChEBI" id="CHEBI:58805"/>
        <dbReference type="EC" id="2.7.7.65"/>
    </reaction>
</comment>
<dbReference type="Gene3D" id="3.30.70.270">
    <property type="match status" value="1"/>
</dbReference>
<dbReference type="GO" id="GO:1902201">
    <property type="term" value="P:negative regulation of bacterial-type flagellum-dependent cell motility"/>
    <property type="evidence" value="ECO:0007669"/>
    <property type="project" value="TreeGrafter"/>
</dbReference>
<dbReference type="NCBIfam" id="TIGR00254">
    <property type="entry name" value="GGDEF"/>
    <property type="match status" value="1"/>
</dbReference>
<evidence type="ECO:0000313" key="5">
    <source>
        <dbReference type="EMBL" id="USF87580.1"/>
    </source>
</evidence>
<dbReference type="InterPro" id="IPR000014">
    <property type="entry name" value="PAS"/>
</dbReference>
<accession>A0A9J6ZXW7</accession>
<dbReference type="SUPFAM" id="SSF55073">
    <property type="entry name" value="Nucleotide cyclase"/>
    <property type="match status" value="1"/>
</dbReference>
<proteinExistence type="predicted"/>
<dbReference type="SMART" id="SM00267">
    <property type="entry name" value="GGDEF"/>
    <property type="match status" value="1"/>
</dbReference>
<feature type="domain" description="GGDEF" evidence="4">
    <location>
        <begin position="158"/>
        <end position="273"/>
    </location>
</feature>
<evidence type="ECO:0000259" key="3">
    <source>
        <dbReference type="PROSITE" id="PS50112"/>
    </source>
</evidence>
<keyword evidence="5" id="KW-0808">Transferase</keyword>
<dbReference type="PROSITE" id="PS50112">
    <property type="entry name" value="PAS"/>
    <property type="match status" value="1"/>
</dbReference>
<dbReference type="InterPro" id="IPR000160">
    <property type="entry name" value="GGDEF_dom"/>
</dbReference>
<name>A0A9J6ZXW7_9GAMM</name>
<dbReference type="CDD" id="cd00130">
    <property type="entry name" value="PAS"/>
    <property type="match status" value="1"/>
</dbReference>
<dbReference type="SMART" id="SM00091">
    <property type="entry name" value="PAS"/>
    <property type="match status" value="1"/>
</dbReference>